<dbReference type="InterPro" id="IPR028267">
    <property type="entry name" value="Pianissimo_N"/>
</dbReference>
<dbReference type="RefSeq" id="XP_046062925.1">
    <property type="nucleotide sequence ID" value="XM_046203116.1"/>
</dbReference>
<dbReference type="Pfam" id="PF14663">
    <property type="entry name" value="RasGEF_N_2"/>
    <property type="match status" value="1"/>
</dbReference>
<name>A0A9P8T808_9ASCO</name>
<organism evidence="6 7">
    <name type="scientific">Ogataea philodendri</name>
    <dbReference type="NCBI Taxonomy" id="1378263"/>
    <lineage>
        <taxon>Eukaryota</taxon>
        <taxon>Fungi</taxon>
        <taxon>Dikarya</taxon>
        <taxon>Ascomycota</taxon>
        <taxon>Saccharomycotina</taxon>
        <taxon>Pichiomycetes</taxon>
        <taxon>Pichiales</taxon>
        <taxon>Pichiaceae</taxon>
        <taxon>Ogataea</taxon>
    </lineage>
</organism>
<dbReference type="InterPro" id="IPR029452">
    <property type="entry name" value="RICTOR_V"/>
</dbReference>
<reference evidence="6" key="1">
    <citation type="journal article" date="2021" name="Open Biol.">
        <title>Shared evolutionary footprints suggest mitochondrial oxidative damage underlies multiple complex I losses in fungi.</title>
        <authorList>
            <person name="Schikora-Tamarit M.A."/>
            <person name="Marcet-Houben M."/>
            <person name="Nosek J."/>
            <person name="Gabaldon T."/>
        </authorList>
    </citation>
    <scope>NUCLEOTIDE SEQUENCE</scope>
    <source>
        <strain evidence="6">CBS6075</strain>
    </source>
</reference>
<proteinExistence type="inferred from homology"/>
<dbReference type="GO" id="GO:0031932">
    <property type="term" value="C:TORC2 complex"/>
    <property type="evidence" value="ECO:0007669"/>
    <property type="project" value="InterPro"/>
</dbReference>
<feature type="compositionally biased region" description="Low complexity" evidence="2">
    <location>
        <begin position="85"/>
        <end position="96"/>
    </location>
</feature>
<dbReference type="PANTHER" id="PTHR13298:SF11">
    <property type="entry name" value="RAPAMYCIN-INSENSITIVE COMPANION OF MTOR"/>
    <property type="match status" value="1"/>
</dbReference>
<evidence type="ECO:0000256" key="2">
    <source>
        <dbReference type="SAM" id="MobiDB-lite"/>
    </source>
</evidence>
<comment type="caution">
    <text evidence="6">The sequence shown here is derived from an EMBL/GenBank/DDBJ whole genome shotgun (WGS) entry which is preliminary data.</text>
</comment>
<evidence type="ECO:0000259" key="4">
    <source>
        <dbReference type="SMART" id="SM01308"/>
    </source>
</evidence>
<dbReference type="Pfam" id="PF14664">
    <property type="entry name" value="RICTOR_N"/>
    <property type="match status" value="1"/>
</dbReference>
<feature type="region of interest" description="Disordered" evidence="2">
    <location>
        <begin position="1203"/>
        <end position="1223"/>
    </location>
</feature>
<dbReference type="SUPFAM" id="SSF48371">
    <property type="entry name" value="ARM repeat"/>
    <property type="match status" value="2"/>
</dbReference>
<sequence>MVETSNEHRRPPPLNTRKGPDSTLEDISENDQDQSSELASPTAEPINNYPSFISLDRKEGQRKKPVFPDFESTRSRAVSGAQVPTADSTASLSSASFRETDDSTIADQTHSSKYIGQRVSPSWALADILQVLGDKHTFWDELIDKTNDLVELLEENKSLQKDLVFSSVLNVIQRLLLSDNETVVACGYRILRYVLTDVEDMVAFNRWDLHFFIIASLSRDYKRTTERRECLMLIGQIVEIENGLDEFSIGYVRSLVNMMESTSDPLRHPAFELLVKVSILNPKVAYQANAITALLHYIIDGPVSSIDIFGAALLKLLELPTTRPYIIESQIIQLLVSPFMDISHIKVENLQIIAHLIALVLKNWSGLIAFSQEDFKPLRELISCLTFASTSIKNILLQLFFDLFRIKTMSWTESEDTHPAITLLQESSKPNTASKSTVNTRSSPETEVSPVNHHTALLLHICIKCGLVDRLKSMFEETTDKKQSKRVMVLLSEISYMQSFLVPEKLTVSIAPSFELNKQIELDLRKHHTTNLIVSDNARVKASEKLSKDLRLKMLRNVDAAELKNLVSNTHVLATKDYYKWNWALITELMQGPLQDSRNFEETAKTTKFYKRLMSFYRPFKYRFSSLRKTKSNLVFVKVGCEIFKNLLSNAEGVKYLTENKILPQIAECLAQVDPHSGITASDPLFSKAKLENTISYGYFSFLGVLSADPNGLRMLEQWWFFDMLYHITDHKSERPDLVRVIVKEMKYNANSHMRIILNKVANTSNTSLRLYSVKLLSTLLEAEECEKFACESLVGQLCDPEVQIRDLAVEYLTSFAKDEDKIIEIIKHRPSVDVLGSSGVTLMLMILSTRSGFEYLQECDFVDMEMEAWIQTKNKLYVDQIETYLAHKFYNEPVSGDLPYHFFGELVRTIEGLHLFENTGTFDSFCGVVSSYLNLITSARETEYYEKTPINEQEDFVADLKSVLWAIGHIGSSDYGISLLEISGVVEDIATICKQSQNASIKGTCFFVLGLISRTELGSEMLDDVGWYSNTGRTGDQGVCLPKHLTDFLYVDKTDGSLVDLETVPESAFNDDFDRIMEQDFVPYHNNQKTLTRTNSLSMVTGGLGTNNVHSTIYSRDYQILKQLYNNLLLLPVNQGKAIGNLNKLKARFATIFESEPVVLKLIMRVVEKYRVKYGVKRFLLGELIDFNSLMELLLRHHRKRSKDFPSSGMAPQLEPSKSVQNITSLSRTANRRLSIS</sequence>
<gene>
    <name evidence="6" type="ORF">OGAPHI_002265</name>
</gene>
<comment type="similarity">
    <text evidence="1">Belongs to the RICTOR family.</text>
</comment>
<feature type="region of interest" description="Disordered" evidence="2">
    <location>
        <begin position="1"/>
        <end position="103"/>
    </location>
</feature>
<dbReference type="SMART" id="SM01308">
    <property type="entry name" value="RICTOR_N"/>
    <property type="match status" value="1"/>
</dbReference>
<dbReference type="SMART" id="SM01303">
    <property type="entry name" value="RasGEF_N_2"/>
    <property type="match status" value="1"/>
</dbReference>
<dbReference type="Proteomes" id="UP000769157">
    <property type="component" value="Unassembled WGS sequence"/>
</dbReference>
<feature type="compositionally biased region" description="Acidic residues" evidence="2">
    <location>
        <begin position="23"/>
        <end position="34"/>
    </location>
</feature>
<feature type="region of interest" description="Disordered" evidence="2">
    <location>
        <begin position="425"/>
        <end position="448"/>
    </location>
</feature>
<dbReference type="EMBL" id="JAEUBE010000158">
    <property type="protein sequence ID" value="KAH3668511.1"/>
    <property type="molecule type" value="Genomic_DNA"/>
</dbReference>
<accession>A0A9P8T808</accession>
<dbReference type="Pfam" id="PF14666">
    <property type="entry name" value="RICTOR_M"/>
    <property type="match status" value="1"/>
</dbReference>
<keyword evidence="7" id="KW-1185">Reference proteome</keyword>
<dbReference type="SMART" id="SM01310">
    <property type="entry name" value="RICTOR_V"/>
    <property type="match status" value="1"/>
</dbReference>
<dbReference type="GeneID" id="70234232"/>
<evidence type="ECO:0000313" key="7">
    <source>
        <dbReference type="Proteomes" id="UP000769157"/>
    </source>
</evidence>
<dbReference type="InterPro" id="IPR029451">
    <property type="entry name" value="RICTOR_M"/>
</dbReference>
<reference evidence="6" key="2">
    <citation type="submission" date="2021-01" db="EMBL/GenBank/DDBJ databases">
        <authorList>
            <person name="Schikora-Tamarit M.A."/>
        </authorList>
    </citation>
    <scope>NUCLEOTIDE SEQUENCE</scope>
    <source>
        <strain evidence="6">CBS6075</strain>
    </source>
</reference>
<evidence type="ECO:0000256" key="1">
    <source>
        <dbReference type="ARBA" id="ARBA00008878"/>
    </source>
</evidence>
<dbReference type="InterPro" id="IPR029453">
    <property type="entry name" value="Rictor_IV"/>
</dbReference>
<dbReference type="AlphaFoldDB" id="A0A9P8T808"/>
<dbReference type="InterPro" id="IPR016024">
    <property type="entry name" value="ARM-type_fold"/>
</dbReference>
<dbReference type="GO" id="GO:0038203">
    <property type="term" value="P:TORC2 signaling"/>
    <property type="evidence" value="ECO:0007669"/>
    <property type="project" value="TreeGrafter"/>
</dbReference>
<evidence type="ECO:0000259" key="5">
    <source>
        <dbReference type="SMART" id="SM01310"/>
    </source>
</evidence>
<feature type="compositionally biased region" description="Polar residues" evidence="2">
    <location>
        <begin position="425"/>
        <end position="446"/>
    </location>
</feature>
<evidence type="ECO:0000313" key="6">
    <source>
        <dbReference type="EMBL" id="KAH3668511.1"/>
    </source>
</evidence>
<dbReference type="InterPro" id="IPR011989">
    <property type="entry name" value="ARM-like"/>
</dbReference>
<feature type="compositionally biased region" description="Basic and acidic residues" evidence="2">
    <location>
        <begin position="1"/>
        <end position="10"/>
    </location>
</feature>
<dbReference type="PANTHER" id="PTHR13298">
    <property type="entry name" value="CYTOSOLIC REGULATOR PIANISSIMO"/>
    <property type="match status" value="1"/>
</dbReference>
<dbReference type="SMART" id="SM01307">
    <property type="entry name" value="RICTOR_M"/>
    <property type="match status" value="1"/>
</dbReference>
<feature type="domain" description="Rapamycin-insensitive companion of mTOR N-terminal" evidence="4">
    <location>
        <begin position="143"/>
        <end position="503"/>
    </location>
</feature>
<dbReference type="InterPro" id="IPR028268">
    <property type="entry name" value="Pianissimo_fam"/>
</dbReference>
<dbReference type="Pfam" id="PF14668">
    <property type="entry name" value="RICTOR_V"/>
    <property type="match status" value="1"/>
</dbReference>
<feature type="domain" description="Rapamycin-insensitive companion of mTOR middle" evidence="3">
    <location>
        <begin position="558"/>
        <end position="783"/>
    </location>
</feature>
<evidence type="ECO:0000259" key="3">
    <source>
        <dbReference type="SMART" id="SM01307"/>
    </source>
</evidence>
<dbReference type="Gene3D" id="1.25.10.10">
    <property type="entry name" value="Leucine-rich Repeat Variant"/>
    <property type="match status" value="1"/>
</dbReference>
<feature type="domain" description="Rapamycin-insensitive companion of mTOR" evidence="5">
    <location>
        <begin position="958"/>
        <end position="1030"/>
    </location>
</feature>
<dbReference type="OrthoDB" id="271111at2759"/>
<protein>
    <submittedName>
        <fullName evidence="6">Uncharacterized protein</fullName>
    </submittedName>
</protein>